<evidence type="ECO:0000256" key="2">
    <source>
        <dbReference type="ARBA" id="ARBA00010904"/>
    </source>
</evidence>
<comment type="subunit">
    <text evidence="7">Component of the mitochondrial contact site and cristae organizing system (MICOS) complex.</text>
</comment>
<keyword evidence="3" id="KW-0812">Transmembrane</keyword>
<dbReference type="AlphaFoldDB" id="A0A8C6WWU0"/>
<evidence type="ECO:0000256" key="6">
    <source>
        <dbReference type="ARBA" id="ARBA00023136"/>
    </source>
</evidence>
<comment type="function">
    <text evidence="7">Component of the MICOS complex, a large protein complex of the mitochondrial inner membrane that plays crucial roles in the maintenance of crista junctions, inner membrane architecture, and formation of contact sites to the outer membrane.</text>
</comment>
<dbReference type="GO" id="GO:0061617">
    <property type="term" value="C:MICOS complex"/>
    <property type="evidence" value="ECO:0007669"/>
    <property type="project" value="UniProtKB-UniRule"/>
</dbReference>
<name>A0A8C6WWU0_9GOBI</name>
<dbReference type="InterPro" id="IPR019166">
    <property type="entry name" value="MIC26/MIC27"/>
</dbReference>
<keyword evidence="6" id="KW-0472">Membrane</keyword>
<dbReference type="GO" id="GO:0042407">
    <property type="term" value="P:cristae formation"/>
    <property type="evidence" value="ECO:0007669"/>
    <property type="project" value="InterPro"/>
</dbReference>
<evidence type="ECO:0000256" key="7">
    <source>
        <dbReference type="RuleBase" id="RU363021"/>
    </source>
</evidence>
<evidence type="ECO:0000256" key="1">
    <source>
        <dbReference type="ARBA" id="ARBA00004325"/>
    </source>
</evidence>
<evidence type="ECO:0000256" key="3">
    <source>
        <dbReference type="ARBA" id="ARBA00022692"/>
    </source>
</evidence>
<accession>A0A8C6WWU0</accession>
<keyword evidence="7" id="KW-0999">Mitochondrion inner membrane</keyword>
<evidence type="ECO:0000256" key="4">
    <source>
        <dbReference type="ARBA" id="ARBA00022989"/>
    </source>
</evidence>
<proteinExistence type="inferred from homology"/>
<reference evidence="8" key="1">
    <citation type="submission" date="2025-08" db="UniProtKB">
        <authorList>
            <consortium name="Ensembl"/>
        </authorList>
    </citation>
    <scope>IDENTIFICATION</scope>
</reference>
<keyword evidence="9" id="KW-1185">Reference proteome</keyword>
<dbReference type="PANTHER" id="PTHR14564">
    <property type="entry name" value="MICOS COMPLEX SUBUNIT MIC26 / MIC27 FAMILY MEMBER"/>
    <property type="match status" value="1"/>
</dbReference>
<evidence type="ECO:0000256" key="5">
    <source>
        <dbReference type="ARBA" id="ARBA00023128"/>
    </source>
</evidence>
<dbReference type="Proteomes" id="UP000694523">
    <property type="component" value="Unplaced"/>
</dbReference>
<reference evidence="8" key="2">
    <citation type="submission" date="2025-09" db="UniProtKB">
        <authorList>
            <consortium name="Ensembl"/>
        </authorList>
    </citation>
    <scope>IDENTIFICATION</scope>
</reference>
<dbReference type="Ensembl" id="ENSNMLT00000041635.1">
    <property type="protein sequence ID" value="ENSNMLP00000037384.1"/>
    <property type="gene ID" value="ENSNMLG00000023141.1"/>
</dbReference>
<dbReference type="InterPro" id="IPR033182">
    <property type="entry name" value="MIC26/MIC27_animal"/>
</dbReference>
<dbReference type="Pfam" id="PF09769">
    <property type="entry name" value="ApoO"/>
    <property type="match status" value="1"/>
</dbReference>
<protein>
    <recommendedName>
        <fullName evidence="7">MICOS complex subunit</fullName>
    </recommendedName>
</protein>
<organism evidence="8 9">
    <name type="scientific">Neogobius melanostomus</name>
    <name type="common">round goby</name>
    <dbReference type="NCBI Taxonomy" id="47308"/>
    <lineage>
        <taxon>Eukaryota</taxon>
        <taxon>Metazoa</taxon>
        <taxon>Chordata</taxon>
        <taxon>Craniata</taxon>
        <taxon>Vertebrata</taxon>
        <taxon>Euteleostomi</taxon>
        <taxon>Actinopterygii</taxon>
        <taxon>Neopterygii</taxon>
        <taxon>Teleostei</taxon>
        <taxon>Neoteleostei</taxon>
        <taxon>Acanthomorphata</taxon>
        <taxon>Gobiaria</taxon>
        <taxon>Gobiiformes</taxon>
        <taxon>Gobioidei</taxon>
        <taxon>Gobiidae</taxon>
        <taxon>Benthophilinae</taxon>
        <taxon>Neogobiini</taxon>
        <taxon>Neogobius</taxon>
    </lineage>
</organism>
<keyword evidence="5 7" id="KW-0496">Mitochondrion</keyword>
<keyword evidence="4" id="KW-1133">Transmembrane helix</keyword>
<comment type="subcellular location">
    <subcellularLocation>
        <location evidence="7">Mitochondrion inner membrane</location>
    </subcellularLocation>
    <subcellularLocation>
        <location evidence="1">Mitochondrion membrane</location>
    </subcellularLocation>
</comment>
<evidence type="ECO:0000313" key="9">
    <source>
        <dbReference type="Proteomes" id="UP000694523"/>
    </source>
</evidence>
<comment type="similarity">
    <text evidence="2">Belongs to the apolipoprotein O/MICOS complex subunit Mic27 family.</text>
</comment>
<evidence type="ECO:0000313" key="8">
    <source>
        <dbReference type="Ensembl" id="ENSNMLP00000037384.1"/>
    </source>
</evidence>
<sequence>MMRMSRPGPRTDSCPTEITLKVTEINFISNRIIIEQLKMPGDPALSAAGTEDRAAPAPLNREELSLYTVPEQNYNFIQHEPGQIEETVAAARSFVQPYFSWCRGTYNQIKPKVQRGVQLGADTYAFLRDPPKDFYPRAGVIGFTGILGLFLARGSRAKRLLYPAGLVAVSASLYYPERAAGIAKSTGDRVYAGAVQGYAALEKLINPPENKQTDSENTP</sequence>